<dbReference type="VEuPathDB" id="FungiDB:MELLADRAFT_102622"/>
<dbReference type="InParanoid" id="F4R8V1"/>
<evidence type="ECO:0000313" key="2">
    <source>
        <dbReference type="Proteomes" id="UP000001072"/>
    </source>
</evidence>
<dbReference type="Proteomes" id="UP000001072">
    <property type="component" value="Unassembled WGS sequence"/>
</dbReference>
<protein>
    <submittedName>
        <fullName evidence="1">Uncharacterized protein</fullName>
    </submittedName>
</protein>
<keyword evidence="2" id="KW-1185">Reference proteome</keyword>
<organism evidence="2">
    <name type="scientific">Melampsora larici-populina (strain 98AG31 / pathotype 3-4-7)</name>
    <name type="common">Poplar leaf rust fungus</name>
    <dbReference type="NCBI Taxonomy" id="747676"/>
    <lineage>
        <taxon>Eukaryota</taxon>
        <taxon>Fungi</taxon>
        <taxon>Dikarya</taxon>
        <taxon>Basidiomycota</taxon>
        <taxon>Pucciniomycotina</taxon>
        <taxon>Pucciniomycetes</taxon>
        <taxon>Pucciniales</taxon>
        <taxon>Melampsoraceae</taxon>
        <taxon>Melampsora</taxon>
    </lineage>
</organism>
<gene>
    <name evidence="1" type="ORF">MELLADRAFT_102622</name>
</gene>
<proteinExistence type="predicted"/>
<evidence type="ECO:0000313" key="1">
    <source>
        <dbReference type="EMBL" id="EGG10873.1"/>
    </source>
</evidence>
<dbReference type="KEGG" id="mlr:MELLADRAFT_102622"/>
<dbReference type="EMBL" id="GL883093">
    <property type="protein sequence ID" value="EGG10873.1"/>
    <property type="molecule type" value="Genomic_DNA"/>
</dbReference>
<name>F4R8V1_MELLP</name>
<dbReference type="AlphaFoldDB" id="F4R8V1"/>
<sequence length="337" mass="37598">MNESGCKPAGREAAQTTVDHYDGQDIMILTPNGAKYIRGVCILQTIGTPENSSKDKPNQFEANTMKTINTHLSVLKDVISKQPIVITAEGLGYHGGVQIPRNQLSTLCLLRTALRTMVDGRPNLLFDRMKPDEMPKFQDMSMRELADWRLGVLIQTPEAGVHFNRVFNLKRTQEGFSHVSYPVPFTINMSNDIDEMIISSEYDHKFILRCISLAEEAAIHNRSKLAPSLSELHGIYLWDTRKWASTFPDAVGNVGTHDGVQSSLSESGHLEKHLLKIHTLSEGQVNHQYKHPRTAKSVSNFNILPAIRQSANVVMGTAVSRSFAAYLLIRYEAVEVG</sequence>
<dbReference type="RefSeq" id="XP_007405475.1">
    <property type="nucleotide sequence ID" value="XM_007405413.1"/>
</dbReference>
<reference evidence="2" key="1">
    <citation type="journal article" date="2011" name="Proc. Natl. Acad. Sci. U.S.A.">
        <title>Obligate biotrophy features unraveled by the genomic analysis of rust fungi.</title>
        <authorList>
            <person name="Duplessis S."/>
            <person name="Cuomo C.A."/>
            <person name="Lin Y.-C."/>
            <person name="Aerts A."/>
            <person name="Tisserant E."/>
            <person name="Veneault-Fourrey C."/>
            <person name="Joly D.L."/>
            <person name="Hacquard S."/>
            <person name="Amselem J."/>
            <person name="Cantarel B.L."/>
            <person name="Chiu R."/>
            <person name="Coutinho P.M."/>
            <person name="Feau N."/>
            <person name="Field M."/>
            <person name="Frey P."/>
            <person name="Gelhaye E."/>
            <person name="Goldberg J."/>
            <person name="Grabherr M.G."/>
            <person name="Kodira C.D."/>
            <person name="Kohler A."/>
            <person name="Kuees U."/>
            <person name="Lindquist E.A."/>
            <person name="Lucas S.M."/>
            <person name="Mago R."/>
            <person name="Mauceli E."/>
            <person name="Morin E."/>
            <person name="Murat C."/>
            <person name="Pangilinan J.L."/>
            <person name="Park R."/>
            <person name="Pearson M."/>
            <person name="Quesneville H."/>
            <person name="Rouhier N."/>
            <person name="Sakthikumar S."/>
            <person name="Salamov A.A."/>
            <person name="Schmutz J."/>
            <person name="Selles B."/>
            <person name="Shapiro H."/>
            <person name="Tanguay P."/>
            <person name="Tuskan G.A."/>
            <person name="Henrissat B."/>
            <person name="Van de Peer Y."/>
            <person name="Rouze P."/>
            <person name="Ellis J.G."/>
            <person name="Dodds P.N."/>
            <person name="Schein J.E."/>
            <person name="Zhong S."/>
            <person name="Hamelin R.C."/>
            <person name="Grigoriev I.V."/>
            <person name="Szabo L.J."/>
            <person name="Martin F."/>
        </authorList>
    </citation>
    <scope>NUCLEOTIDE SEQUENCE [LARGE SCALE GENOMIC DNA]</scope>
    <source>
        <strain evidence="2">98AG31 / pathotype 3-4-7</strain>
    </source>
</reference>
<accession>F4R8V1</accession>
<dbReference type="HOGENOM" id="CLU_824064_0_0_1"/>
<dbReference type="GeneID" id="18921731"/>